<feature type="modified residue" description="N6-(pyridoxal phosphate)lysine" evidence="7">
    <location>
        <position position="222"/>
    </location>
</feature>
<keyword evidence="5 7" id="KW-0663">Pyridoxal phosphate</keyword>
<dbReference type="RefSeq" id="WP_188430441.1">
    <property type="nucleotide sequence ID" value="NZ_BMEX01000003.1"/>
</dbReference>
<dbReference type="PANTHER" id="PTHR43643">
    <property type="entry name" value="HISTIDINOL-PHOSPHATE AMINOTRANSFERASE 2"/>
    <property type="match status" value="1"/>
</dbReference>
<evidence type="ECO:0000313" key="9">
    <source>
        <dbReference type="EMBL" id="GGA38668.1"/>
    </source>
</evidence>
<dbReference type="Proteomes" id="UP000617979">
    <property type="component" value="Unassembled WGS sequence"/>
</dbReference>
<evidence type="ECO:0000256" key="1">
    <source>
        <dbReference type="ARBA" id="ARBA00001933"/>
    </source>
</evidence>
<dbReference type="Pfam" id="PF00155">
    <property type="entry name" value="Aminotran_1_2"/>
    <property type="match status" value="1"/>
</dbReference>
<evidence type="ECO:0000256" key="3">
    <source>
        <dbReference type="ARBA" id="ARBA00022576"/>
    </source>
</evidence>
<keyword evidence="4 7" id="KW-0808">Transferase</keyword>
<evidence type="ECO:0000256" key="5">
    <source>
        <dbReference type="ARBA" id="ARBA00022898"/>
    </source>
</evidence>
<comment type="pathway">
    <text evidence="7">Amino-acid biosynthesis; L-histidine biosynthesis; L-histidine from 5-phospho-alpha-D-ribose 1-diphosphate: step 7/9.</text>
</comment>
<dbReference type="InterPro" id="IPR004839">
    <property type="entry name" value="Aminotransferase_I/II_large"/>
</dbReference>
<keyword evidence="10" id="KW-1185">Reference proteome</keyword>
<dbReference type="InterPro" id="IPR050106">
    <property type="entry name" value="HistidinolP_aminotransfase"/>
</dbReference>
<comment type="subunit">
    <text evidence="2 7">Homodimer.</text>
</comment>
<dbReference type="CDD" id="cd00609">
    <property type="entry name" value="AAT_like"/>
    <property type="match status" value="1"/>
</dbReference>
<comment type="similarity">
    <text evidence="7">Belongs to the class-II pyridoxal-phosphate-dependent aminotransferase family. Histidinol-phosphate aminotransferase subfamily.</text>
</comment>
<dbReference type="InterPro" id="IPR015421">
    <property type="entry name" value="PyrdxlP-dep_Trfase_major"/>
</dbReference>
<comment type="cofactor">
    <cofactor evidence="1 7">
        <name>pyridoxal 5'-phosphate</name>
        <dbReference type="ChEBI" id="CHEBI:597326"/>
    </cofactor>
</comment>
<dbReference type="GO" id="GO:0008483">
    <property type="term" value="F:transaminase activity"/>
    <property type="evidence" value="ECO:0007669"/>
    <property type="project" value="UniProtKB-KW"/>
</dbReference>
<dbReference type="InterPro" id="IPR015422">
    <property type="entry name" value="PyrdxlP-dep_Trfase_small"/>
</dbReference>
<keyword evidence="7" id="KW-0028">Amino-acid biosynthesis</keyword>
<dbReference type="EC" id="2.6.1.9" evidence="7"/>
<proteinExistence type="inferred from homology"/>
<keyword evidence="6 7" id="KW-0368">Histidine biosynthesis</keyword>
<evidence type="ECO:0000256" key="4">
    <source>
        <dbReference type="ARBA" id="ARBA00022679"/>
    </source>
</evidence>
<comment type="caution">
    <text evidence="9">The sequence shown here is derived from an EMBL/GenBank/DDBJ whole genome shotgun (WGS) entry which is preliminary data.</text>
</comment>
<sequence>MESKYALRNLPVYQPGKSLEEVKQEFGLSEVVKLASNENPFGCSPKVWEALREEQAYTSLYPEGEAPQLRKELARRLRVDPGSLVFGNGSDEIVQMIARAYLDKGDEAIMAEATFPRYKTQTVIEGGIPVEVPLKDGVHDLEGMAAAVTERTRVIWVCNPNNPTGTMVSGKELEAFLKRLPEHVLVVVDEAYFEYVDAPSYPDSLSLLKKDPRLLVLRTFSKIYGLAAFRIGYGVTSEAIVGELNKVREPFNTNRIAQRAARAALTDQEFVRRCQQVNREGKEQIRAQLDLWGLSAFPTQGNFLLIDTGRSADEVYHALLQRGIIIRSGAALGYPTHIRVTIGSEEQNRLFLKELAACLKKPFRERG</sequence>
<evidence type="ECO:0000259" key="8">
    <source>
        <dbReference type="Pfam" id="PF00155"/>
    </source>
</evidence>
<reference evidence="10" key="1">
    <citation type="journal article" date="2019" name="Int. J. Syst. Evol. Microbiol.">
        <title>The Global Catalogue of Microorganisms (GCM) 10K type strain sequencing project: providing services to taxonomists for standard genome sequencing and annotation.</title>
        <authorList>
            <consortium name="The Broad Institute Genomics Platform"/>
            <consortium name="The Broad Institute Genome Sequencing Center for Infectious Disease"/>
            <person name="Wu L."/>
            <person name="Ma J."/>
        </authorList>
    </citation>
    <scope>NUCLEOTIDE SEQUENCE [LARGE SCALE GENOMIC DNA]</scope>
    <source>
        <strain evidence="10">CGMCC 1.12404</strain>
    </source>
</reference>
<dbReference type="NCBIfam" id="TIGR01141">
    <property type="entry name" value="hisC"/>
    <property type="match status" value="1"/>
</dbReference>
<dbReference type="EMBL" id="BMEX01000003">
    <property type="protein sequence ID" value="GGA38668.1"/>
    <property type="molecule type" value="Genomic_DNA"/>
</dbReference>
<dbReference type="Gene3D" id="3.90.1150.10">
    <property type="entry name" value="Aspartate Aminotransferase, domain 1"/>
    <property type="match status" value="1"/>
</dbReference>
<dbReference type="SUPFAM" id="SSF53383">
    <property type="entry name" value="PLP-dependent transferases"/>
    <property type="match status" value="1"/>
</dbReference>
<evidence type="ECO:0000256" key="7">
    <source>
        <dbReference type="HAMAP-Rule" id="MF_01023"/>
    </source>
</evidence>
<dbReference type="PANTHER" id="PTHR43643:SF3">
    <property type="entry name" value="HISTIDINOL-PHOSPHATE AMINOTRANSFERASE"/>
    <property type="match status" value="1"/>
</dbReference>
<protein>
    <recommendedName>
        <fullName evidence="7">Histidinol-phosphate aminotransferase</fullName>
        <ecNumber evidence="7">2.6.1.9</ecNumber>
    </recommendedName>
    <alternativeName>
        <fullName evidence="7">Imidazole acetol-phosphate transaminase</fullName>
    </alternativeName>
</protein>
<feature type="domain" description="Aminotransferase class I/classII large" evidence="8">
    <location>
        <begin position="30"/>
        <end position="353"/>
    </location>
</feature>
<evidence type="ECO:0000256" key="2">
    <source>
        <dbReference type="ARBA" id="ARBA00011738"/>
    </source>
</evidence>
<name>A0ABQ1G8A8_9BACL</name>
<evidence type="ECO:0000313" key="10">
    <source>
        <dbReference type="Proteomes" id="UP000617979"/>
    </source>
</evidence>
<dbReference type="InterPro" id="IPR015424">
    <property type="entry name" value="PyrdxlP-dep_Trfase"/>
</dbReference>
<accession>A0ABQ1G8A8</accession>
<dbReference type="HAMAP" id="MF_01023">
    <property type="entry name" value="HisC_aminotrans_2"/>
    <property type="match status" value="1"/>
</dbReference>
<keyword evidence="3 7" id="KW-0032">Aminotransferase</keyword>
<evidence type="ECO:0000256" key="6">
    <source>
        <dbReference type="ARBA" id="ARBA00023102"/>
    </source>
</evidence>
<dbReference type="InterPro" id="IPR005861">
    <property type="entry name" value="HisP_aminotrans"/>
</dbReference>
<organism evidence="9 10">
    <name type="scientific">Kroppenstedtia guangzhouensis</name>
    <dbReference type="NCBI Taxonomy" id="1274356"/>
    <lineage>
        <taxon>Bacteria</taxon>
        <taxon>Bacillati</taxon>
        <taxon>Bacillota</taxon>
        <taxon>Bacilli</taxon>
        <taxon>Bacillales</taxon>
        <taxon>Thermoactinomycetaceae</taxon>
        <taxon>Kroppenstedtia</taxon>
    </lineage>
</organism>
<dbReference type="Gene3D" id="3.40.640.10">
    <property type="entry name" value="Type I PLP-dependent aspartate aminotransferase-like (Major domain)"/>
    <property type="match status" value="1"/>
</dbReference>
<comment type="catalytic activity">
    <reaction evidence="7">
        <text>L-histidinol phosphate + 2-oxoglutarate = 3-(imidazol-4-yl)-2-oxopropyl phosphate + L-glutamate</text>
        <dbReference type="Rhea" id="RHEA:23744"/>
        <dbReference type="ChEBI" id="CHEBI:16810"/>
        <dbReference type="ChEBI" id="CHEBI:29985"/>
        <dbReference type="ChEBI" id="CHEBI:57766"/>
        <dbReference type="ChEBI" id="CHEBI:57980"/>
        <dbReference type="EC" id="2.6.1.9"/>
    </reaction>
</comment>
<gene>
    <name evidence="7 9" type="primary">hisC</name>
    <name evidence="9" type="ORF">GCM10007416_09530</name>
</gene>